<keyword evidence="3" id="KW-1185">Reference proteome</keyword>
<dbReference type="Proteomes" id="UP000776252">
    <property type="component" value="Unassembled WGS sequence"/>
</dbReference>
<dbReference type="NCBIfam" id="TIGR02532">
    <property type="entry name" value="IV_pilin_GFxxxE"/>
    <property type="match status" value="1"/>
</dbReference>
<feature type="transmembrane region" description="Helical" evidence="1">
    <location>
        <begin position="12"/>
        <end position="36"/>
    </location>
</feature>
<dbReference type="EMBL" id="JAHLDV010000026">
    <property type="protein sequence ID" value="MBU3160434.1"/>
    <property type="molecule type" value="Genomic_DNA"/>
</dbReference>
<keyword evidence="1" id="KW-0812">Transmembrane</keyword>
<keyword evidence="1" id="KW-1133">Transmembrane helix</keyword>
<evidence type="ECO:0000256" key="1">
    <source>
        <dbReference type="SAM" id="Phobius"/>
    </source>
</evidence>
<comment type="caution">
    <text evidence="2">The sequence shown here is derived from an EMBL/GenBank/DDBJ whole genome shotgun (WGS) entry which is preliminary data.</text>
</comment>
<proteinExistence type="predicted"/>
<reference evidence="2 3" key="1">
    <citation type="submission" date="2021-06" db="EMBL/GenBank/DDBJ databases">
        <title>Clostridia strains as spoilage organisms.</title>
        <authorList>
            <person name="Wambui J."/>
            <person name="Stephan R."/>
            <person name="Stevens M.J.A."/>
        </authorList>
    </citation>
    <scope>NUCLEOTIDE SEQUENCE [LARGE SCALE GENOMIC DNA]</scope>
    <source>
        <strain evidence="2 3">DSM 14204</strain>
    </source>
</reference>
<dbReference type="InterPro" id="IPR012902">
    <property type="entry name" value="N_methyl_site"/>
</dbReference>
<evidence type="ECO:0000313" key="3">
    <source>
        <dbReference type="Proteomes" id="UP000776252"/>
    </source>
</evidence>
<keyword evidence="1" id="KW-0472">Membrane</keyword>
<dbReference type="Pfam" id="PF07963">
    <property type="entry name" value="N_methyl"/>
    <property type="match status" value="1"/>
</dbReference>
<dbReference type="RefSeq" id="WP_216149581.1">
    <property type="nucleotide sequence ID" value="NZ_JAHLDV010000026.1"/>
</dbReference>
<evidence type="ECO:0000313" key="2">
    <source>
        <dbReference type="EMBL" id="MBU3160434.1"/>
    </source>
</evidence>
<name>A0ABS6BWF4_9CLOT</name>
<organism evidence="2 3">
    <name type="scientific">Clostridium frigoris</name>
    <dbReference type="NCBI Taxonomy" id="205327"/>
    <lineage>
        <taxon>Bacteria</taxon>
        <taxon>Bacillati</taxon>
        <taxon>Bacillota</taxon>
        <taxon>Clostridia</taxon>
        <taxon>Eubacteriales</taxon>
        <taxon>Clostridiaceae</taxon>
        <taxon>Clostridium</taxon>
    </lineage>
</organism>
<accession>A0ABS6BWF4</accession>
<gene>
    <name evidence="2" type="ORF">KPL37_11835</name>
</gene>
<protein>
    <submittedName>
        <fullName evidence="2">Prepilin-type N-terminal cleavage/methylation domain-containing protein</fullName>
    </submittedName>
</protein>
<sequence>MGNLIKKKKRGFTLIEVLVSIAIFSIMSIPVSMMVISGVKNSKSGEYKQKAAAISQQIIEELKSNNAVSASNSNKIELRSGSLDAVPATTGHNIRFSKTNINVDTKNSLTADVTFERRNLEYNNRSIENTVAYDLTIEMNKDTINVIKADKSHKLIPIVIGSDFEIINNPNNGDNDNIKLVWKNRNDLTEIGSYKRISDSSGITNSGKIKIVSGDNTDNIFLENNLTNPLQIYVFSGNDSKVNNFTYSNGLVQLYEDNLNPPTGEDLNNNGVYDITVKIYKNENSSNEVKVYEVSTALSLVR</sequence>